<reference evidence="4" key="1">
    <citation type="submission" date="2020-05" db="EMBL/GenBank/DDBJ databases">
        <authorList>
            <person name="Chiriac C."/>
            <person name="Salcher M."/>
            <person name="Ghai R."/>
            <person name="Kavagutti S V."/>
        </authorList>
    </citation>
    <scope>NUCLEOTIDE SEQUENCE</scope>
</reference>
<evidence type="ECO:0000256" key="1">
    <source>
        <dbReference type="ARBA" id="ARBA00023239"/>
    </source>
</evidence>
<evidence type="ECO:0000313" key="4">
    <source>
        <dbReference type="EMBL" id="CAB5062159.1"/>
    </source>
</evidence>
<dbReference type="InterPro" id="IPR014826">
    <property type="entry name" value="HCHO-activating_enzyme"/>
</dbReference>
<dbReference type="AlphaFoldDB" id="A0A6J7U7J9"/>
<dbReference type="Gene3D" id="3.30.230.60">
    <property type="entry name" value="Formaldehyde-activating enzyme"/>
    <property type="match status" value="1"/>
</dbReference>
<dbReference type="GO" id="GO:0016051">
    <property type="term" value="P:carbohydrate biosynthetic process"/>
    <property type="evidence" value="ECO:0007669"/>
    <property type="project" value="InterPro"/>
</dbReference>
<accession>A0A6J7U7J9</accession>
<gene>
    <name evidence="3" type="ORF">UFOPK4098_00229</name>
    <name evidence="4" type="ORF">UFOPK4347_00454</name>
</gene>
<dbReference type="NCBIfam" id="TIGR03126">
    <property type="entry name" value="one_C_fae"/>
    <property type="match status" value="1"/>
</dbReference>
<organism evidence="4">
    <name type="scientific">freshwater metagenome</name>
    <dbReference type="NCBI Taxonomy" id="449393"/>
    <lineage>
        <taxon>unclassified sequences</taxon>
        <taxon>metagenomes</taxon>
        <taxon>ecological metagenomes</taxon>
    </lineage>
</organism>
<name>A0A6J7U7J9_9ZZZZ</name>
<protein>
    <submittedName>
        <fullName evidence="4">Unannotated protein</fullName>
    </submittedName>
</protein>
<evidence type="ECO:0000259" key="2">
    <source>
        <dbReference type="Pfam" id="PF08714"/>
    </source>
</evidence>
<dbReference type="GO" id="GO:0016840">
    <property type="term" value="F:carbon-nitrogen lyase activity"/>
    <property type="evidence" value="ECO:0007669"/>
    <property type="project" value="InterPro"/>
</dbReference>
<evidence type="ECO:0000313" key="3">
    <source>
        <dbReference type="EMBL" id="CAB5010044.1"/>
    </source>
</evidence>
<proteinExistence type="predicted"/>
<dbReference type="Pfam" id="PF08714">
    <property type="entry name" value="Fae"/>
    <property type="match status" value="1"/>
</dbReference>
<feature type="domain" description="Formaldehyde-activating enzyme" evidence="2">
    <location>
        <begin position="6"/>
        <end position="140"/>
    </location>
</feature>
<dbReference type="InterPro" id="IPR020568">
    <property type="entry name" value="Ribosomal_Su5_D2-typ_SF"/>
</dbReference>
<sequence length="144" mass="15119">MKPEYGEAFVGEGANAAHINTVLGDREGAVGTAWATGLATPSVGHTRFVAVAAPNQPLQPMTLFVNKATIDTERHGDLTWGAAQHGVARGVQKARDSGVFGANDLHELALIVAVWVNPLADDAVQVEDNNAEATYLALKSGNYL</sequence>
<dbReference type="SUPFAM" id="SSF54211">
    <property type="entry name" value="Ribosomal protein S5 domain 2-like"/>
    <property type="match status" value="1"/>
</dbReference>
<dbReference type="EMBL" id="CAFBPN010000005">
    <property type="protein sequence ID" value="CAB5010044.1"/>
    <property type="molecule type" value="Genomic_DNA"/>
</dbReference>
<dbReference type="EMBL" id="CAFBQU010000007">
    <property type="protein sequence ID" value="CAB5062159.1"/>
    <property type="molecule type" value="Genomic_DNA"/>
</dbReference>
<dbReference type="InterPro" id="IPR037075">
    <property type="entry name" value="HCHO-activating_enzyme_sf"/>
</dbReference>
<keyword evidence="1" id="KW-0456">Lyase</keyword>